<proteinExistence type="predicted"/>
<dbReference type="Proteomes" id="UP000249610">
    <property type="component" value="Unassembled WGS sequence"/>
</dbReference>
<evidence type="ECO:0000259" key="3">
    <source>
        <dbReference type="PROSITE" id="PS51459"/>
    </source>
</evidence>
<dbReference type="OrthoDB" id="9813719at2"/>
<dbReference type="SUPFAM" id="SSF140931">
    <property type="entry name" value="Fic-like"/>
    <property type="match status" value="1"/>
</dbReference>
<evidence type="ECO:0000256" key="2">
    <source>
        <dbReference type="PIRSR" id="PIRSR640198-2"/>
    </source>
</evidence>
<accession>A0A327P3F3</accession>
<feature type="active site" evidence="1">
    <location>
        <position position="396"/>
    </location>
</feature>
<dbReference type="RefSeq" id="WP_111612664.1">
    <property type="nucleotide sequence ID" value="NZ_QLLK01000010.1"/>
</dbReference>
<gene>
    <name evidence="4" type="ORF">LV83_03337</name>
</gene>
<dbReference type="PANTHER" id="PTHR13504">
    <property type="entry name" value="FIDO DOMAIN-CONTAINING PROTEIN DDB_G0283145"/>
    <property type="match status" value="1"/>
</dbReference>
<dbReference type="EMBL" id="QLLK01000010">
    <property type="protein sequence ID" value="RAI86780.1"/>
    <property type="molecule type" value="Genomic_DNA"/>
</dbReference>
<organism evidence="4 5">
    <name type="scientific">Algoriphagus yeomjeoni</name>
    <dbReference type="NCBI Taxonomy" id="291403"/>
    <lineage>
        <taxon>Bacteria</taxon>
        <taxon>Pseudomonadati</taxon>
        <taxon>Bacteroidota</taxon>
        <taxon>Cytophagia</taxon>
        <taxon>Cytophagales</taxon>
        <taxon>Cyclobacteriaceae</taxon>
        <taxon>Algoriphagus</taxon>
    </lineage>
</organism>
<evidence type="ECO:0000313" key="4">
    <source>
        <dbReference type="EMBL" id="RAI86780.1"/>
    </source>
</evidence>
<feature type="binding site" evidence="2">
    <location>
        <begin position="400"/>
        <end position="407"/>
    </location>
    <ligand>
        <name>ATP</name>
        <dbReference type="ChEBI" id="CHEBI:30616"/>
    </ligand>
</feature>
<evidence type="ECO:0000256" key="1">
    <source>
        <dbReference type="PIRSR" id="PIRSR640198-1"/>
    </source>
</evidence>
<keyword evidence="2" id="KW-0067">ATP-binding</keyword>
<dbReference type="PROSITE" id="PS51459">
    <property type="entry name" value="FIDO"/>
    <property type="match status" value="1"/>
</dbReference>
<dbReference type="Pfam" id="PF02661">
    <property type="entry name" value="Fic"/>
    <property type="match status" value="1"/>
</dbReference>
<dbReference type="InterPro" id="IPR036597">
    <property type="entry name" value="Fido-like_dom_sf"/>
</dbReference>
<dbReference type="GO" id="GO:0005524">
    <property type="term" value="F:ATP binding"/>
    <property type="evidence" value="ECO:0007669"/>
    <property type="project" value="UniProtKB-KW"/>
</dbReference>
<dbReference type="AlphaFoldDB" id="A0A327P3F3"/>
<protein>
    <submittedName>
        <fullName evidence="4">Fic/DOC family protein</fullName>
    </submittedName>
</protein>
<dbReference type="Gene3D" id="1.10.3290.10">
    <property type="entry name" value="Fido-like domain"/>
    <property type="match status" value="1"/>
</dbReference>
<keyword evidence="5" id="KW-1185">Reference proteome</keyword>
<sequence>MEKNIPIHLQEIIYSSSDPTISRYVSKLEKEGAIRKIAPRLYSANFDDSPAAIIRRNLFSVLGKLYPGAVLSHRSALEFKPTKADQIFLTYKYTRKIELPGIMIHFLKGNGPIEGDNPLSGELYASQRERAFLENLQVSRKPGPDSKTLTFPEIEDRLEQIIRVNGEQELNKVRDRASIIAKELNMEPEFDKLNKIISALLTTHPSTIIKSPIAAARAFGNPYDPARISLFEMLFQELTQQEFKFREEQNVSNKSYRSFAFFESYFSNYIEGTVFEVAEAKQIIQTQQPLVKRNEDSHDVLGTYKIVSNKSEMSTTPNSPEELLTILSYRHQLLLSARVDKNPGNFKHINNYAGQTEFVDASLVRGTLIKSFEFYQALKHPFAKAAYIMFVVSEIHPFLDGNGRVARVMMNAELTKAMQSKIIVPTVYREDYLGSLRKLTRQSDPKPYIRMLTRTHEFSATIVSEDMDKMQALLEQSNAFLEHTEGKLRIIG</sequence>
<keyword evidence="2" id="KW-0547">Nucleotide-binding</keyword>
<evidence type="ECO:0000313" key="5">
    <source>
        <dbReference type="Proteomes" id="UP000249610"/>
    </source>
</evidence>
<name>A0A327P3F3_9BACT</name>
<comment type="caution">
    <text evidence="4">The sequence shown here is derived from an EMBL/GenBank/DDBJ whole genome shotgun (WGS) entry which is preliminary data.</text>
</comment>
<feature type="domain" description="Fido" evidence="3">
    <location>
        <begin position="322"/>
        <end position="454"/>
    </location>
</feature>
<dbReference type="InterPro" id="IPR040198">
    <property type="entry name" value="Fido_containing"/>
</dbReference>
<dbReference type="PANTHER" id="PTHR13504:SF38">
    <property type="entry name" value="FIDO DOMAIN-CONTAINING PROTEIN"/>
    <property type="match status" value="1"/>
</dbReference>
<dbReference type="InterPro" id="IPR003812">
    <property type="entry name" value="Fido"/>
</dbReference>
<reference evidence="4 5" key="1">
    <citation type="submission" date="2018-06" db="EMBL/GenBank/DDBJ databases">
        <title>Genomic Encyclopedia of Archaeal and Bacterial Type Strains, Phase II (KMG-II): from individual species to whole genera.</title>
        <authorList>
            <person name="Goeker M."/>
        </authorList>
    </citation>
    <scope>NUCLEOTIDE SEQUENCE [LARGE SCALE GENOMIC DNA]</scope>
    <source>
        <strain evidence="4 5">DSM 23446</strain>
    </source>
</reference>